<dbReference type="GO" id="GO:0016758">
    <property type="term" value="F:hexosyltransferase activity"/>
    <property type="evidence" value="ECO:0007669"/>
    <property type="project" value="UniProtKB-ARBA"/>
</dbReference>
<dbReference type="Pfam" id="PF00535">
    <property type="entry name" value="Glycos_transf_2"/>
    <property type="match status" value="1"/>
</dbReference>
<proteinExistence type="predicted"/>
<protein>
    <submittedName>
        <fullName evidence="2">Glycosyl transferase family 2</fullName>
    </submittedName>
</protein>
<dbReference type="InterPro" id="IPR001173">
    <property type="entry name" value="Glyco_trans_2-like"/>
</dbReference>
<keyword evidence="2" id="KW-0808">Transferase</keyword>
<dbReference type="InterPro" id="IPR029044">
    <property type="entry name" value="Nucleotide-diphossugar_trans"/>
</dbReference>
<reference evidence="2 3" key="1">
    <citation type="submission" date="2016-11" db="EMBL/GenBank/DDBJ databases">
        <authorList>
            <person name="Jaros S."/>
            <person name="Januszkiewicz K."/>
            <person name="Wedrychowicz H."/>
        </authorList>
    </citation>
    <scope>NUCLEOTIDE SEQUENCE [LARGE SCALE GENOMIC DNA]</scope>
    <source>
        <strain evidence="2 3">DSM 21864</strain>
    </source>
</reference>
<dbReference type="SUPFAM" id="SSF53448">
    <property type="entry name" value="Nucleotide-diphospho-sugar transferases"/>
    <property type="match status" value="1"/>
</dbReference>
<feature type="domain" description="Glycosyltransferase 2-like" evidence="1">
    <location>
        <begin position="4"/>
        <end position="130"/>
    </location>
</feature>
<evidence type="ECO:0000313" key="2">
    <source>
        <dbReference type="EMBL" id="SHJ79115.1"/>
    </source>
</evidence>
<evidence type="ECO:0000313" key="3">
    <source>
        <dbReference type="Proteomes" id="UP000184080"/>
    </source>
</evidence>
<dbReference type="CDD" id="cd00761">
    <property type="entry name" value="Glyco_tranf_GTA_type"/>
    <property type="match status" value="1"/>
</dbReference>
<dbReference type="Gene3D" id="3.90.550.10">
    <property type="entry name" value="Spore Coat Polysaccharide Biosynthesis Protein SpsA, Chain A"/>
    <property type="match status" value="1"/>
</dbReference>
<dbReference type="Proteomes" id="UP000184080">
    <property type="component" value="Unassembled WGS sequence"/>
</dbReference>
<dbReference type="AlphaFoldDB" id="A0A1M6M6P7"/>
<dbReference type="PANTHER" id="PTHR22916:SF3">
    <property type="entry name" value="UDP-GLCNAC:BETAGAL BETA-1,3-N-ACETYLGLUCOSAMINYLTRANSFERASE-LIKE PROTEIN 1"/>
    <property type="match status" value="1"/>
</dbReference>
<dbReference type="STRING" id="1121298.SAMN05444401_3860"/>
<dbReference type="PANTHER" id="PTHR22916">
    <property type="entry name" value="GLYCOSYLTRANSFERASE"/>
    <property type="match status" value="1"/>
</dbReference>
<sequence length="287" mass="33142">MDVSVIVPFYNNVNWLYDAINSINESPHLSYEVIIVNDGSNEIIDKSRFVNSNNAIRIIEQPNQGPGKARNNGIDLAVGEYIAFLDSDDLFVKNKLSKQIQYMKDNNLQWCHSSYIKFYENKNEELVDNSCYSGMIFPKCLAYNPIATPTVMVKRVALENPTKRFSETMRFGQDGFMWSQLAANYSVGVISEPLSLVRMRGTNATLKARNHLYVKSNMYNYLKQSDKYYNGKKIPAIIKAIFAIADFNYKIIDLIYRNWENDTSVEILARLLYSTQYLALKFYKIKK</sequence>
<name>A0A1M6M6P7_9CLOT</name>
<dbReference type="EMBL" id="FQZO01000008">
    <property type="protein sequence ID" value="SHJ79115.1"/>
    <property type="molecule type" value="Genomic_DNA"/>
</dbReference>
<organism evidence="2 3">
    <name type="scientific">Clostridium amylolyticum</name>
    <dbReference type="NCBI Taxonomy" id="1121298"/>
    <lineage>
        <taxon>Bacteria</taxon>
        <taxon>Bacillati</taxon>
        <taxon>Bacillota</taxon>
        <taxon>Clostridia</taxon>
        <taxon>Eubacteriales</taxon>
        <taxon>Clostridiaceae</taxon>
        <taxon>Clostridium</taxon>
    </lineage>
</organism>
<keyword evidence="3" id="KW-1185">Reference proteome</keyword>
<accession>A0A1M6M6P7</accession>
<evidence type="ECO:0000259" key="1">
    <source>
        <dbReference type="Pfam" id="PF00535"/>
    </source>
</evidence>
<gene>
    <name evidence="2" type="ORF">SAMN05444401_3860</name>
</gene>